<reference evidence="5" key="2">
    <citation type="submission" date="2014-03" db="EMBL/GenBank/DDBJ databases">
        <authorList>
            <person name="Genoscope - CEA"/>
        </authorList>
    </citation>
    <scope>NUCLEOTIDE SEQUENCE</scope>
</reference>
<sequence>MTFSSLFLCFLFSLCHCGLFCIHPYILIALFIPLAKCLIFYSKKILTSFLPFLSLSPLFSLSLSVVFVQASKLQQHIFSAHGQEDKIYDCSQCPQKFFFQTELQNHMLTQHSS</sequence>
<dbReference type="GO" id="GO:0008270">
    <property type="term" value="F:zinc ion binding"/>
    <property type="evidence" value="ECO:0007669"/>
    <property type="project" value="UniProtKB-KW"/>
</dbReference>
<dbReference type="InterPro" id="IPR013087">
    <property type="entry name" value="Znf_C2H2_type"/>
</dbReference>
<dbReference type="PaxDb" id="8022-A0A060VYV5"/>
<dbReference type="AlphaFoldDB" id="A0A060VYV5"/>
<dbReference type="PROSITE" id="PS50157">
    <property type="entry name" value="ZINC_FINGER_C2H2_2"/>
    <property type="match status" value="1"/>
</dbReference>
<evidence type="ECO:0000256" key="3">
    <source>
        <dbReference type="SAM" id="SignalP"/>
    </source>
</evidence>
<feature type="chain" id="PRO_5001593772" description="C2H2-type domain-containing protein" evidence="3">
    <location>
        <begin position="18"/>
        <end position="113"/>
    </location>
</feature>
<keyword evidence="2" id="KW-1133">Transmembrane helix</keyword>
<keyword evidence="2" id="KW-0472">Membrane</keyword>
<feature type="transmembrane region" description="Helical" evidence="2">
    <location>
        <begin position="49"/>
        <end position="68"/>
    </location>
</feature>
<proteinExistence type="predicted"/>
<evidence type="ECO:0000259" key="4">
    <source>
        <dbReference type="PROSITE" id="PS50157"/>
    </source>
</evidence>
<organism evidence="5 6">
    <name type="scientific">Oncorhynchus mykiss</name>
    <name type="common">Rainbow trout</name>
    <name type="synonym">Salmo gairdneri</name>
    <dbReference type="NCBI Taxonomy" id="8022"/>
    <lineage>
        <taxon>Eukaryota</taxon>
        <taxon>Metazoa</taxon>
        <taxon>Chordata</taxon>
        <taxon>Craniata</taxon>
        <taxon>Vertebrata</taxon>
        <taxon>Euteleostomi</taxon>
        <taxon>Actinopterygii</taxon>
        <taxon>Neopterygii</taxon>
        <taxon>Teleostei</taxon>
        <taxon>Protacanthopterygii</taxon>
        <taxon>Salmoniformes</taxon>
        <taxon>Salmonidae</taxon>
        <taxon>Salmoninae</taxon>
        <taxon>Oncorhynchus</taxon>
    </lineage>
</organism>
<gene>
    <name evidence="5" type="ORF">GSONMT00077231001</name>
</gene>
<accession>A0A060VYV5</accession>
<evidence type="ECO:0000313" key="5">
    <source>
        <dbReference type="EMBL" id="CDQ58164.1"/>
    </source>
</evidence>
<name>A0A060VYV5_ONCMY</name>
<dbReference type="EMBL" id="FR904297">
    <property type="protein sequence ID" value="CDQ58164.1"/>
    <property type="molecule type" value="Genomic_DNA"/>
</dbReference>
<keyword evidence="1" id="KW-0479">Metal-binding</keyword>
<evidence type="ECO:0000256" key="2">
    <source>
        <dbReference type="SAM" id="Phobius"/>
    </source>
</evidence>
<keyword evidence="2" id="KW-0812">Transmembrane</keyword>
<keyword evidence="1" id="KW-0863">Zinc-finger</keyword>
<feature type="signal peptide" evidence="3">
    <location>
        <begin position="1"/>
        <end position="17"/>
    </location>
</feature>
<dbReference type="Gene3D" id="3.30.160.60">
    <property type="entry name" value="Classic Zinc Finger"/>
    <property type="match status" value="1"/>
</dbReference>
<dbReference type="STRING" id="8022.A0A060VYV5"/>
<dbReference type="PROSITE" id="PS00028">
    <property type="entry name" value="ZINC_FINGER_C2H2_1"/>
    <property type="match status" value="1"/>
</dbReference>
<keyword evidence="3" id="KW-0732">Signal</keyword>
<feature type="domain" description="C2H2-type" evidence="4">
    <location>
        <begin position="88"/>
        <end position="113"/>
    </location>
</feature>
<keyword evidence="1" id="KW-0862">Zinc</keyword>
<dbReference type="Proteomes" id="UP000193380">
    <property type="component" value="Unassembled WGS sequence"/>
</dbReference>
<dbReference type="SUPFAM" id="SSF57667">
    <property type="entry name" value="beta-beta-alpha zinc fingers"/>
    <property type="match status" value="1"/>
</dbReference>
<reference evidence="5" key="1">
    <citation type="journal article" date="2014" name="Nat. Commun.">
        <title>The rainbow trout genome provides novel insights into evolution after whole-genome duplication in vertebrates.</title>
        <authorList>
            <person name="Berthelot C."/>
            <person name="Brunet F."/>
            <person name="Chalopin D."/>
            <person name="Juanchich A."/>
            <person name="Bernard M."/>
            <person name="Noel B."/>
            <person name="Bento P."/>
            <person name="Da Silva C."/>
            <person name="Labadie K."/>
            <person name="Alberti A."/>
            <person name="Aury J.M."/>
            <person name="Louis A."/>
            <person name="Dehais P."/>
            <person name="Bardou P."/>
            <person name="Montfort J."/>
            <person name="Klopp C."/>
            <person name="Cabau C."/>
            <person name="Gaspin C."/>
            <person name="Thorgaard G.H."/>
            <person name="Boussaha M."/>
            <person name="Quillet E."/>
            <person name="Guyomard R."/>
            <person name="Galiana D."/>
            <person name="Bobe J."/>
            <person name="Volff J.N."/>
            <person name="Genet C."/>
            <person name="Wincker P."/>
            <person name="Jaillon O."/>
            <person name="Roest Crollius H."/>
            <person name="Guiguen Y."/>
        </authorList>
    </citation>
    <scope>NUCLEOTIDE SEQUENCE [LARGE SCALE GENOMIC DNA]</scope>
</reference>
<evidence type="ECO:0000256" key="1">
    <source>
        <dbReference type="PROSITE-ProRule" id="PRU00042"/>
    </source>
</evidence>
<dbReference type="InterPro" id="IPR036236">
    <property type="entry name" value="Znf_C2H2_sf"/>
</dbReference>
<protein>
    <recommendedName>
        <fullName evidence="4">C2H2-type domain-containing protein</fullName>
    </recommendedName>
</protein>
<evidence type="ECO:0000313" key="6">
    <source>
        <dbReference type="Proteomes" id="UP000193380"/>
    </source>
</evidence>